<dbReference type="KEGG" id="lut:Lupro_03315"/>
<name>A0A0X8G5E1_9FLAO</name>
<evidence type="ECO:0000256" key="2">
    <source>
        <dbReference type="ARBA" id="ARBA00022723"/>
    </source>
</evidence>
<dbReference type="Proteomes" id="UP000059672">
    <property type="component" value="Chromosome"/>
</dbReference>
<dbReference type="InterPro" id="IPR009056">
    <property type="entry name" value="Cyt_c-like_dom"/>
</dbReference>
<dbReference type="STRING" id="1622118.Lupro_03315"/>
<keyword evidence="8" id="KW-1185">Reference proteome</keyword>
<evidence type="ECO:0000313" key="8">
    <source>
        <dbReference type="Proteomes" id="UP000059672"/>
    </source>
</evidence>
<evidence type="ECO:0000256" key="1">
    <source>
        <dbReference type="ARBA" id="ARBA00022617"/>
    </source>
</evidence>
<dbReference type="PATRIC" id="fig|1622118.3.peg.703"/>
<evidence type="ECO:0000259" key="6">
    <source>
        <dbReference type="PROSITE" id="PS51007"/>
    </source>
</evidence>
<dbReference type="PROSITE" id="PS51007">
    <property type="entry name" value="CYTC"/>
    <property type="match status" value="1"/>
</dbReference>
<dbReference type="InterPro" id="IPR036909">
    <property type="entry name" value="Cyt_c-like_dom_sf"/>
</dbReference>
<accession>A0A0X8G5E1</accession>
<reference evidence="7 8" key="2">
    <citation type="journal article" date="2016" name="Int. J. Syst. Evol. Microbiol.">
        <title>Lutibacter profundi sp. nov., isolated from a deep-sea hydrothermal system on the Arctic Mid-Ocean Ridge and emended description of the genus Lutibacter.</title>
        <authorList>
            <person name="Le Moine Bauer S."/>
            <person name="Roalkvam I."/>
            <person name="Steen I.H."/>
            <person name="Dahle H."/>
        </authorList>
    </citation>
    <scope>NUCLEOTIDE SEQUENCE [LARGE SCALE GENOMIC DNA]</scope>
    <source>
        <strain evidence="7 8">LP1</strain>
    </source>
</reference>
<sequence length="152" mass="16690">MKKSVLVLGLAALFFVSCGEKKKEEKTKPMMQQPMMQHNTTTETTTATKEADATSDVADSKVELGKKLFSEKTCATCHNPTMKVIGPSIKEINKIYSEKNGDIVKFLKEESKPIVDTDPGQVAIMKANLDGFVKNLSEEELAAIAAYMKSVK</sequence>
<keyword evidence="1 4" id="KW-0349">Heme</keyword>
<dbReference type="AlphaFoldDB" id="A0A0X8G5E1"/>
<reference evidence="8" key="1">
    <citation type="submission" date="2015-12" db="EMBL/GenBank/DDBJ databases">
        <title>Complete genome sequence of Lutibacter profundus strain LP1.</title>
        <authorList>
            <person name="Wissuwa J."/>
            <person name="Le Moine Bauer S."/>
            <person name="Stokke R."/>
            <person name="Dahle H."/>
            <person name="Steen I.H."/>
        </authorList>
    </citation>
    <scope>NUCLEOTIDE SEQUENCE [LARGE SCALE GENOMIC DNA]</scope>
    <source>
        <strain evidence="8">LP1</strain>
    </source>
</reference>
<dbReference type="EMBL" id="CP013355">
    <property type="protein sequence ID" value="AMC10339.1"/>
    <property type="molecule type" value="Genomic_DNA"/>
</dbReference>
<evidence type="ECO:0000313" key="7">
    <source>
        <dbReference type="EMBL" id="AMC10339.1"/>
    </source>
</evidence>
<keyword evidence="2 4" id="KW-0479">Metal-binding</keyword>
<keyword evidence="3 4" id="KW-0408">Iron</keyword>
<feature type="domain" description="Cytochrome c" evidence="6">
    <location>
        <begin position="60"/>
        <end position="152"/>
    </location>
</feature>
<gene>
    <name evidence="7" type="ORF">Lupro_03315</name>
</gene>
<evidence type="ECO:0000256" key="3">
    <source>
        <dbReference type="ARBA" id="ARBA00023004"/>
    </source>
</evidence>
<feature type="region of interest" description="Disordered" evidence="5">
    <location>
        <begin position="24"/>
        <end position="54"/>
    </location>
</feature>
<dbReference type="Pfam" id="PF00034">
    <property type="entry name" value="Cytochrom_C"/>
    <property type="match status" value="1"/>
</dbReference>
<dbReference type="OrthoDB" id="9814063at2"/>
<dbReference type="Gene3D" id="1.10.760.10">
    <property type="entry name" value="Cytochrome c-like domain"/>
    <property type="match status" value="1"/>
</dbReference>
<organism evidence="7 8">
    <name type="scientific">Lutibacter profundi</name>
    <dbReference type="NCBI Taxonomy" id="1622118"/>
    <lineage>
        <taxon>Bacteria</taxon>
        <taxon>Pseudomonadati</taxon>
        <taxon>Bacteroidota</taxon>
        <taxon>Flavobacteriia</taxon>
        <taxon>Flavobacteriales</taxon>
        <taxon>Flavobacteriaceae</taxon>
        <taxon>Lutibacter</taxon>
    </lineage>
</organism>
<feature type="compositionally biased region" description="Low complexity" evidence="5">
    <location>
        <begin position="29"/>
        <end position="48"/>
    </location>
</feature>
<dbReference type="SUPFAM" id="SSF46626">
    <property type="entry name" value="Cytochrome c"/>
    <property type="match status" value="1"/>
</dbReference>
<dbReference type="PROSITE" id="PS51257">
    <property type="entry name" value="PROKAR_LIPOPROTEIN"/>
    <property type="match status" value="1"/>
</dbReference>
<dbReference type="GO" id="GO:0009055">
    <property type="term" value="F:electron transfer activity"/>
    <property type="evidence" value="ECO:0007669"/>
    <property type="project" value="InterPro"/>
</dbReference>
<dbReference type="GO" id="GO:0020037">
    <property type="term" value="F:heme binding"/>
    <property type="evidence" value="ECO:0007669"/>
    <property type="project" value="InterPro"/>
</dbReference>
<dbReference type="GO" id="GO:0046872">
    <property type="term" value="F:metal ion binding"/>
    <property type="evidence" value="ECO:0007669"/>
    <property type="project" value="UniProtKB-KW"/>
</dbReference>
<evidence type="ECO:0000256" key="4">
    <source>
        <dbReference type="PROSITE-ProRule" id="PRU00433"/>
    </source>
</evidence>
<evidence type="ECO:0000256" key="5">
    <source>
        <dbReference type="SAM" id="MobiDB-lite"/>
    </source>
</evidence>
<protein>
    <recommendedName>
        <fullName evidence="6">Cytochrome c domain-containing protein</fullName>
    </recommendedName>
</protein>
<proteinExistence type="predicted"/>
<dbReference type="RefSeq" id="WP_068206247.1">
    <property type="nucleotide sequence ID" value="NZ_CP013355.1"/>
</dbReference>